<dbReference type="EMBL" id="ODYU01006221">
    <property type="protein sequence ID" value="SOQ47871.1"/>
    <property type="molecule type" value="Genomic_DNA"/>
</dbReference>
<proteinExistence type="predicted"/>
<organism evidence="1">
    <name type="scientific">Spodoptera frugiperda</name>
    <name type="common">Fall armyworm</name>
    <dbReference type="NCBI Taxonomy" id="7108"/>
    <lineage>
        <taxon>Eukaryota</taxon>
        <taxon>Metazoa</taxon>
        <taxon>Ecdysozoa</taxon>
        <taxon>Arthropoda</taxon>
        <taxon>Hexapoda</taxon>
        <taxon>Insecta</taxon>
        <taxon>Pterygota</taxon>
        <taxon>Neoptera</taxon>
        <taxon>Endopterygota</taxon>
        <taxon>Lepidoptera</taxon>
        <taxon>Glossata</taxon>
        <taxon>Ditrysia</taxon>
        <taxon>Noctuoidea</taxon>
        <taxon>Noctuidae</taxon>
        <taxon>Amphipyrinae</taxon>
        <taxon>Spodoptera</taxon>
    </lineage>
</organism>
<evidence type="ECO:0000313" key="1">
    <source>
        <dbReference type="EMBL" id="SOQ47871.1"/>
    </source>
</evidence>
<gene>
    <name evidence="1" type="ORF">SFRICE_013356</name>
</gene>
<protein>
    <submittedName>
        <fullName evidence="1">SFRICE_013356</fullName>
    </submittedName>
</protein>
<dbReference type="AlphaFoldDB" id="A0A2H1W454"/>
<reference evidence="1" key="1">
    <citation type="submission" date="2016-07" db="EMBL/GenBank/DDBJ databases">
        <authorList>
            <person name="Bretaudeau A."/>
        </authorList>
    </citation>
    <scope>NUCLEOTIDE SEQUENCE</scope>
    <source>
        <strain evidence="1">Rice</strain>
        <tissue evidence="1">Whole body</tissue>
    </source>
</reference>
<sequence length="64" mass="6984">MQALFHVGFQLGRGITPVEPAQQCRSMAHPHLKSRFSRPVNNLISSGNQITGDVKQSRVVVGSL</sequence>
<accession>A0A2H1W454</accession>
<name>A0A2H1W454_SPOFR</name>